<name>A0A0J8UBH2_9MYCO</name>
<reference evidence="1 2" key="1">
    <citation type="submission" date="2015-06" db="EMBL/GenBank/DDBJ databases">
        <title>Genome sequence of Mycobacterium conceptionense strain MLE.</title>
        <authorList>
            <person name="Greninger A.L."/>
            <person name="Cunningham G."/>
            <person name="Chiu C.Y."/>
            <person name="Miller S."/>
        </authorList>
    </citation>
    <scope>NUCLEOTIDE SEQUENCE [LARGE SCALE GENOMIC DNA]</scope>
    <source>
        <strain evidence="1 2">MLE</strain>
    </source>
</reference>
<dbReference type="PATRIC" id="fig|451644.5.peg.3194"/>
<dbReference type="Proteomes" id="UP000037594">
    <property type="component" value="Unassembled WGS sequence"/>
</dbReference>
<sequence>MGTQLRVYLRDILSGEWISYSTEDWLPQYYARINDALVQQQLTMGGTIAITGTPEQGRITVNDADRVIILDMDWRTKTIGGEE</sequence>
<dbReference type="EMBL" id="LFOD01000012">
    <property type="protein sequence ID" value="KMV17705.1"/>
    <property type="molecule type" value="Genomic_DNA"/>
</dbReference>
<dbReference type="AlphaFoldDB" id="A0A0J8UBH2"/>
<protein>
    <submittedName>
        <fullName evidence="1">Uncharacterized protein</fullName>
    </submittedName>
</protein>
<dbReference type="OrthoDB" id="4762756at2"/>
<organism evidence="1 2">
    <name type="scientific">Mycolicibacterium conceptionense</name>
    <dbReference type="NCBI Taxonomy" id="451644"/>
    <lineage>
        <taxon>Bacteria</taxon>
        <taxon>Bacillati</taxon>
        <taxon>Actinomycetota</taxon>
        <taxon>Actinomycetes</taxon>
        <taxon>Mycobacteriales</taxon>
        <taxon>Mycobacteriaceae</taxon>
        <taxon>Mycolicibacterium</taxon>
    </lineage>
</organism>
<gene>
    <name evidence="1" type="ORF">ACT17_15410</name>
</gene>
<accession>A0A0J8UBH2</accession>
<evidence type="ECO:0000313" key="1">
    <source>
        <dbReference type="EMBL" id="KMV17705.1"/>
    </source>
</evidence>
<proteinExistence type="predicted"/>
<evidence type="ECO:0000313" key="2">
    <source>
        <dbReference type="Proteomes" id="UP000037594"/>
    </source>
</evidence>
<comment type="caution">
    <text evidence="1">The sequence shown here is derived from an EMBL/GenBank/DDBJ whole genome shotgun (WGS) entry which is preliminary data.</text>
</comment>